<keyword evidence="6" id="KW-1133">Transmembrane helix</keyword>
<keyword evidence="4 8" id="KW-0812">Transmembrane</keyword>
<dbReference type="Pfam" id="PF00153">
    <property type="entry name" value="Mito_carr"/>
    <property type="match status" value="1"/>
</dbReference>
<dbReference type="InParanoid" id="A0A078B3U4"/>
<evidence type="ECO:0000256" key="3">
    <source>
        <dbReference type="ARBA" id="ARBA00022448"/>
    </source>
</evidence>
<name>A0A078B3U4_STYLE</name>
<evidence type="ECO:0000256" key="2">
    <source>
        <dbReference type="ARBA" id="ARBA00006375"/>
    </source>
</evidence>
<keyword evidence="11" id="KW-1185">Reference proteome</keyword>
<accession>A0A078B3U4</accession>
<comment type="similarity">
    <text evidence="2 9">Belongs to the mitochondrial carrier (TC 2.A.29) family.</text>
</comment>
<gene>
    <name evidence="10" type="primary">Contig909.g1000</name>
    <name evidence="10" type="ORF">STYLEM_18346</name>
</gene>
<proteinExistence type="inferred from homology"/>
<comment type="subcellular location">
    <subcellularLocation>
        <location evidence="1">Membrane</location>
        <topology evidence="1">Multi-pass membrane protein</topology>
    </subcellularLocation>
</comment>
<dbReference type="InterPro" id="IPR018108">
    <property type="entry name" value="MCP_transmembrane"/>
</dbReference>
<dbReference type="Proteomes" id="UP000039865">
    <property type="component" value="Unassembled WGS sequence"/>
</dbReference>
<protein>
    <recommendedName>
        <fullName evidence="12">Transmembrane protein</fullName>
    </recommendedName>
</protein>
<evidence type="ECO:0000313" key="11">
    <source>
        <dbReference type="Proteomes" id="UP000039865"/>
    </source>
</evidence>
<dbReference type="PANTHER" id="PTHR45683">
    <property type="entry name" value="MITOCHONDRIAL NICOTINAMIDE ADENINE DINUCLEOTIDE TRANSPORTER 1-RELATED-RELATED"/>
    <property type="match status" value="1"/>
</dbReference>
<evidence type="ECO:0000256" key="8">
    <source>
        <dbReference type="PROSITE-ProRule" id="PRU00282"/>
    </source>
</evidence>
<keyword evidence="7 8" id="KW-0472">Membrane</keyword>
<keyword evidence="5" id="KW-0677">Repeat</keyword>
<reference evidence="10 11" key="1">
    <citation type="submission" date="2014-06" db="EMBL/GenBank/DDBJ databases">
        <authorList>
            <person name="Swart Estienne"/>
        </authorList>
    </citation>
    <scope>NUCLEOTIDE SEQUENCE [LARGE SCALE GENOMIC DNA]</scope>
    <source>
        <strain evidence="10 11">130c</strain>
    </source>
</reference>
<evidence type="ECO:0000256" key="9">
    <source>
        <dbReference type="RuleBase" id="RU000488"/>
    </source>
</evidence>
<dbReference type="InterPro" id="IPR023395">
    <property type="entry name" value="MCP_dom_sf"/>
</dbReference>
<evidence type="ECO:0000256" key="4">
    <source>
        <dbReference type="ARBA" id="ARBA00022692"/>
    </source>
</evidence>
<organism evidence="10 11">
    <name type="scientific">Stylonychia lemnae</name>
    <name type="common">Ciliate</name>
    <dbReference type="NCBI Taxonomy" id="5949"/>
    <lineage>
        <taxon>Eukaryota</taxon>
        <taxon>Sar</taxon>
        <taxon>Alveolata</taxon>
        <taxon>Ciliophora</taxon>
        <taxon>Intramacronucleata</taxon>
        <taxon>Spirotrichea</taxon>
        <taxon>Stichotrichia</taxon>
        <taxon>Sporadotrichida</taxon>
        <taxon>Oxytrichidae</taxon>
        <taxon>Stylonychinae</taxon>
        <taxon>Stylonychia</taxon>
    </lineage>
</organism>
<evidence type="ECO:0008006" key="12">
    <source>
        <dbReference type="Google" id="ProtNLM"/>
    </source>
</evidence>
<evidence type="ECO:0000256" key="1">
    <source>
        <dbReference type="ARBA" id="ARBA00004141"/>
    </source>
</evidence>
<dbReference type="EMBL" id="CCKQ01017343">
    <property type="protein sequence ID" value="CDW89215.1"/>
    <property type="molecule type" value="Genomic_DNA"/>
</dbReference>
<sequence>MKGQNAQQEFHNLLQEYMGKYNQFQDNNRENLKEKSILNLYVALSFISVLVNSKVIQDFQVNSVKSAGQKLRERTTSKNTFRFAQLNAFNRDKASSMKLNSQLGMNLPYEAPVYRSYFEAYLGLYKQGIRGFYKGNGVRCLHLVLFHRLNTDLTLYSESTFPQQVKQLKQIPILQELMLSCVVDFALHPLHVAEARFIMQNRRKNFAIYQSIGDFFRKSYTEMFRGIILHIPRNICIAMTYPFLTVQRRLECQSNIGIALLKNNEYSGFFNAMKRIYSEEGALAFYRGYSAHILAIMLWMSVLPKLTDIMMNKIPILSDIIGNKSESPITTRDPYGLDDNDEDDD</sequence>
<dbReference type="Gene3D" id="1.50.40.10">
    <property type="entry name" value="Mitochondrial carrier domain"/>
    <property type="match status" value="2"/>
</dbReference>
<dbReference type="SUPFAM" id="SSF103506">
    <property type="entry name" value="Mitochondrial carrier"/>
    <property type="match status" value="1"/>
</dbReference>
<dbReference type="OrthoDB" id="10266426at2759"/>
<feature type="repeat" description="Solcar" evidence="8">
    <location>
        <begin position="220"/>
        <end position="313"/>
    </location>
</feature>
<dbReference type="GO" id="GO:0016020">
    <property type="term" value="C:membrane"/>
    <property type="evidence" value="ECO:0007669"/>
    <property type="project" value="UniProtKB-SubCell"/>
</dbReference>
<evidence type="ECO:0000256" key="7">
    <source>
        <dbReference type="ARBA" id="ARBA00023136"/>
    </source>
</evidence>
<dbReference type="GO" id="GO:0055085">
    <property type="term" value="P:transmembrane transport"/>
    <property type="evidence" value="ECO:0007669"/>
    <property type="project" value="InterPro"/>
</dbReference>
<evidence type="ECO:0000313" key="10">
    <source>
        <dbReference type="EMBL" id="CDW89215.1"/>
    </source>
</evidence>
<dbReference type="AlphaFoldDB" id="A0A078B3U4"/>
<dbReference type="PROSITE" id="PS50920">
    <property type="entry name" value="SOLCAR"/>
    <property type="match status" value="1"/>
</dbReference>
<keyword evidence="3 9" id="KW-0813">Transport</keyword>
<evidence type="ECO:0000256" key="5">
    <source>
        <dbReference type="ARBA" id="ARBA00022737"/>
    </source>
</evidence>
<dbReference type="GO" id="GO:0006862">
    <property type="term" value="P:nucleotide transport"/>
    <property type="evidence" value="ECO:0007669"/>
    <property type="project" value="InterPro"/>
</dbReference>
<dbReference type="InterPro" id="IPR044712">
    <property type="entry name" value="SLC25A32-like"/>
</dbReference>
<evidence type="ECO:0000256" key="6">
    <source>
        <dbReference type="ARBA" id="ARBA00022989"/>
    </source>
</evidence>